<dbReference type="PANTHER" id="PTHR43329">
    <property type="entry name" value="EPOXIDE HYDROLASE"/>
    <property type="match status" value="1"/>
</dbReference>
<accession>A0ABT1VU92</accession>
<dbReference type="Pfam" id="PF00561">
    <property type="entry name" value="Abhydrolase_1"/>
    <property type="match status" value="1"/>
</dbReference>
<proteinExistence type="predicted"/>
<evidence type="ECO:0000313" key="3">
    <source>
        <dbReference type="EMBL" id="MCQ8239899.1"/>
    </source>
</evidence>
<keyword evidence="4" id="KW-1185">Reference proteome</keyword>
<evidence type="ECO:0000259" key="2">
    <source>
        <dbReference type="Pfam" id="PF00561"/>
    </source>
</evidence>
<evidence type="ECO:0000256" key="1">
    <source>
        <dbReference type="ARBA" id="ARBA00022801"/>
    </source>
</evidence>
<dbReference type="EMBL" id="JAMZEJ010000002">
    <property type="protein sequence ID" value="MCQ8239899.1"/>
    <property type="molecule type" value="Genomic_DNA"/>
</dbReference>
<dbReference type="RefSeq" id="WP_422918635.1">
    <property type="nucleotide sequence ID" value="NZ_JAMZEJ010000002.1"/>
</dbReference>
<protein>
    <submittedName>
        <fullName evidence="3">Alpha/beta fold hydrolase</fullName>
    </submittedName>
</protein>
<keyword evidence="1 3" id="KW-0378">Hydrolase</keyword>
<comment type="caution">
    <text evidence="3">The sequence shown here is derived from an EMBL/GenBank/DDBJ whole genome shotgun (WGS) entry which is preliminary data.</text>
</comment>
<reference evidence="3 4" key="1">
    <citation type="submission" date="2022-06" db="EMBL/GenBank/DDBJ databases">
        <title>Rhizosaccharibacter gen. nov. sp. nov. KSS12, endophytic bacteria isolated from sugarcane.</title>
        <authorList>
            <person name="Pitiwittayakul N."/>
        </authorList>
    </citation>
    <scope>NUCLEOTIDE SEQUENCE [LARGE SCALE GENOMIC DNA]</scope>
    <source>
        <strain evidence="3 4">KSS12</strain>
    </source>
</reference>
<sequence>MPDVPSPDGIRRRELPGINGLTVSVLEAGFETAGRPAVLLLHGFPEIAYSWRRTMPALAAAGYHAIAPDMRGYGDTTGWDASPRGDAASFRTHNQARDLLGVLAALGLRAVQAVVGHDVGSMVAAYCALVRPDMFRSLVMSSFPFDGPPAVPFGTALGPAGPNLPPRVPSLDERLALLPRPRQDSMAWFGTAGANLDMLGAPQGLHAFLRAYFHVKSADWPGNHPRPLASGSAEEIATLPTYYIMDQGTGMAATVAPHMPSPAEIAANRWLPEPDLAVYSSAFARTGFQGGLDWFRCHAGPIGRGEIELFAGRTIDVPACFIAGAADWGIHRKPGALDRMRNAACTRMDGVHLIDGAGHWVQQEQPERFNTILLDFLGRARTATRTADR</sequence>
<dbReference type="InterPro" id="IPR000639">
    <property type="entry name" value="Epox_hydrolase-like"/>
</dbReference>
<dbReference type="InterPro" id="IPR029058">
    <property type="entry name" value="AB_hydrolase_fold"/>
</dbReference>
<dbReference type="InterPro" id="IPR000073">
    <property type="entry name" value="AB_hydrolase_1"/>
</dbReference>
<organism evidence="3 4">
    <name type="scientific">Rhizosaccharibacter radicis</name>
    <dbReference type="NCBI Taxonomy" id="2782605"/>
    <lineage>
        <taxon>Bacteria</taxon>
        <taxon>Pseudomonadati</taxon>
        <taxon>Pseudomonadota</taxon>
        <taxon>Alphaproteobacteria</taxon>
        <taxon>Acetobacterales</taxon>
        <taxon>Acetobacteraceae</taxon>
        <taxon>Rhizosaccharibacter</taxon>
    </lineage>
</organism>
<feature type="domain" description="AB hydrolase-1" evidence="2">
    <location>
        <begin position="36"/>
        <end position="165"/>
    </location>
</feature>
<dbReference type="SUPFAM" id="SSF53474">
    <property type="entry name" value="alpha/beta-Hydrolases"/>
    <property type="match status" value="1"/>
</dbReference>
<name>A0ABT1VU92_9PROT</name>
<evidence type="ECO:0000313" key="4">
    <source>
        <dbReference type="Proteomes" id="UP001524547"/>
    </source>
</evidence>
<dbReference type="PRINTS" id="PR00412">
    <property type="entry name" value="EPOXHYDRLASE"/>
</dbReference>
<dbReference type="Proteomes" id="UP001524547">
    <property type="component" value="Unassembled WGS sequence"/>
</dbReference>
<dbReference type="GO" id="GO:0016787">
    <property type="term" value="F:hydrolase activity"/>
    <property type="evidence" value="ECO:0007669"/>
    <property type="project" value="UniProtKB-KW"/>
</dbReference>
<dbReference type="Gene3D" id="3.40.50.1820">
    <property type="entry name" value="alpha/beta hydrolase"/>
    <property type="match status" value="1"/>
</dbReference>
<gene>
    <name evidence="3" type="ORF">NFI88_03465</name>
</gene>